<dbReference type="STRING" id="6313.A0A0K0D514"/>
<reference evidence="1" key="1">
    <citation type="submission" date="2012-09" db="EMBL/GenBank/DDBJ databases">
        <authorList>
            <person name="Martin A.A."/>
        </authorList>
    </citation>
    <scope>NUCLEOTIDE SEQUENCE</scope>
</reference>
<keyword evidence="1" id="KW-1185">Reference proteome</keyword>
<name>A0A0K0D514_ANGCA</name>
<dbReference type="WBParaSite" id="ACAC_0000515901-mRNA-1">
    <property type="protein sequence ID" value="ACAC_0000515901-mRNA-1"/>
    <property type="gene ID" value="ACAC_0000515901"/>
</dbReference>
<protein>
    <submittedName>
        <fullName evidence="2">DUF641 domain-containing protein</fullName>
    </submittedName>
</protein>
<reference evidence="2" key="2">
    <citation type="submission" date="2017-02" db="UniProtKB">
        <authorList>
            <consortium name="WormBaseParasite"/>
        </authorList>
    </citation>
    <scope>IDENTIFICATION</scope>
</reference>
<evidence type="ECO:0000313" key="1">
    <source>
        <dbReference type="Proteomes" id="UP000035642"/>
    </source>
</evidence>
<sequence length="91" mass="10217">MKSVVGKLKSEIEILEERVNAKEMILKSVFSNLESVGNEHQLVRKVFGVTPKVSCAPSYVSLKENWCVGFEDTICVSFDATNISKDNQMYV</sequence>
<accession>A0A0K0D514</accession>
<dbReference type="AlphaFoldDB" id="A0A0K0D514"/>
<evidence type="ECO:0000313" key="2">
    <source>
        <dbReference type="WBParaSite" id="ACAC_0000515901-mRNA-1"/>
    </source>
</evidence>
<organism evidence="1 2">
    <name type="scientific">Angiostrongylus cantonensis</name>
    <name type="common">Rat lungworm</name>
    <dbReference type="NCBI Taxonomy" id="6313"/>
    <lineage>
        <taxon>Eukaryota</taxon>
        <taxon>Metazoa</taxon>
        <taxon>Ecdysozoa</taxon>
        <taxon>Nematoda</taxon>
        <taxon>Chromadorea</taxon>
        <taxon>Rhabditida</taxon>
        <taxon>Rhabditina</taxon>
        <taxon>Rhabditomorpha</taxon>
        <taxon>Strongyloidea</taxon>
        <taxon>Metastrongylidae</taxon>
        <taxon>Angiostrongylus</taxon>
    </lineage>
</organism>
<proteinExistence type="predicted"/>
<dbReference type="Proteomes" id="UP000035642">
    <property type="component" value="Unassembled WGS sequence"/>
</dbReference>